<dbReference type="AlphaFoldDB" id="A0A422Z264"/>
<sequence>MTEFSQLAFFYHHQLLPAGFTAKSCTTRLFCKSYQLIKSLYINKLKHTQKISRYVVHIVMKKVVHSEISVYSFGVLTACCATKRGSLTIAQRVGRWFLVIHFLFVTWRVSTVRCDFYCLFALYVGEFELCILKIPFQQSLSSIRP</sequence>
<protein>
    <submittedName>
        <fullName evidence="1">Uncharacterized protein</fullName>
    </submittedName>
</protein>
<proteinExistence type="predicted"/>
<comment type="caution">
    <text evidence="1">The sequence shown here is derived from an EMBL/GenBank/DDBJ whole genome shotgun (WGS) entry which is preliminary data.</text>
</comment>
<evidence type="ECO:0000313" key="2">
    <source>
        <dbReference type="Proteomes" id="UP000196447"/>
    </source>
</evidence>
<accession>A0A422Z264</accession>
<gene>
    <name evidence="1" type="ORF">B5L96_06695</name>
</gene>
<organism evidence="1 2">
    <name type="scientific">Klebsiella pneumoniae</name>
    <dbReference type="NCBI Taxonomy" id="573"/>
    <lineage>
        <taxon>Bacteria</taxon>
        <taxon>Pseudomonadati</taxon>
        <taxon>Pseudomonadota</taxon>
        <taxon>Gammaproteobacteria</taxon>
        <taxon>Enterobacterales</taxon>
        <taxon>Enterobacteriaceae</taxon>
        <taxon>Klebsiella/Raoultella group</taxon>
        <taxon>Klebsiella</taxon>
        <taxon>Klebsiella pneumoniae complex</taxon>
    </lineage>
</organism>
<name>A0A422Z264_KLEPN</name>
<dbReference type="Proteomes" id="UP000196447">
    <property type="component" value="Unassembled WGS sequence"/>
</dbReference>
<evidence type="ECO:0000313" key="1">
    <source>
        <dbReference type="EMBL" id="OVF75605.1"/>
    </source>
</evidence>
<reference evidence="1 2" key="1">
    <citation type="submission" date="2017-03" db="EMBL/GenBank/DDBJ databases">
        <authorList>
            <person name="Fouts D."/>
            <person name="Stalin M.J."/>
            <person name="Chen L."/>
            <person name="Wright M."/>
            <person name="Sutton G."/>
            <person name="Nguyen K."/>
            <person name="Vanduin D."/>
            <person name="Rojas L."/>
            <person name="Hujer A."/>
            <person name="Hujer K."/>
            <person name="Bonomo R."/>
            <person name="Kreiswirth B."/>
            <person name="Adams M."/>
        </authorList>
    </citation>
    <scope>NUCLEOTIDE SEQUENCE [LARGE SCALE GENOMIC DNA]</scope>
    <source>
        <strain evidence="1 2">39383</strain>
    </source>
</reference>
<dbReference type="EMBL" id="NDBK01000036">
    <property type="protein sequence ID" value="OVF75605.1"/>
    <property type="molecule type" value="Genomic_DNA"/>
</dbReference>